<evidence type="ECO:0000256" key="2">
    <source>
        <dbReference type="ARBA" id="ARBA00005426"/>
    </source>
</evidence>
<sequence>MVKLTKEKIDETSLTEALKSETCGSILVFLGEPRRSIEDGNVTSIEYTAYKEMALKELERIEKQALKHKGILNVIIVHRLGAVPLKETSLYVGVASRHREEGFEVMRWVIDEIKRIVPIWKEVKYDRDRHS</sequence>
<proteinExistence type="inferred from homology"/>
<accession>A0A7C4Y5N9</accession>
<evidence type="ECO:0000313" key="12">
    <source>
        <dbReference type="EMBL" id="HGW60422.1"/>
    </source>
</evidence>
<evidence type="ECO:0000256" key="6">
    <source>
        <dbReference type="ARBA" id="ARBA00026066"/>
    </source>
</evidence>
<gene>
    <name evidence="12" type="ORF">ENV82_03205</name>
</gene>
<dbReference type="SUPFAM" id="SSF54690">
    <property type="entry name" value="Molybdopterin synthase subunit MoaE"/>
    <property type="match status" value="1"/>
</dbReference>
<dbReference type="AlphaFoldDB" id="A0A7C4Y5N9"/>
<evidence type="ECO:0000256" key="9">
    <source>
        <dbReference type="ARBA" id="ARBA00030781"/>
    </source>
</evidence>
<evidence type="ECO:0000256" key="7">
    <source>
        <dbReference type="ARBA" id="ARBA00029745"/>
    </source>
</evidence>
<reference evidence="12" key="1">
    <citation type="journal article" date="2020" name="mSystems">
        <title>Genome- and Community-Level Interaction Insights into Carbon Utilization and Element Cycling Functions of Hydrothermarchaeota in Hydrothermal Sediment.</title>
        <authorList>
            <person name="Zhou Z."/>
            <person name="Liu Y."/>
            <person name="Xu W."/>
            <person name="Pan J."/>
            <person name="Luo Z.H."/>
            <person name="Li M."/>
        </authorList>
    </citation>
    <scope>NUCLEOTIDE SEQUENCE [LARGE SCALE GENOMIC DNA]</scope>
    <source>
        <strain evidence="12">SpSt-794</strain>
    </source>
</reference>
<dbReference type="GO" id="GO:0006777">
    <property type="term" value="P:Mo-molybdopterin cofactor biosynthetic process"/>
    <property type="evidence" value="ECO:0007669"/>
    <property type="project" value="UniProtKB-KW"/>
</dbReference>
<protein>
    <recommendedName>
        <fullName evidence="4">Molybdopterin synthase catalytic subunit</fullName>
        <ecNumber evidence="3">2.8.1.12</ecNumber>
    </recommendedName>
    <alternativeName>
        <fullName evidence="9">MPT synthase subunit 2</fullName>
    </alternativeName>
    <alternativeName>
        <fullName evidence="7">Molybdenum cofactor biosynthesis protein E</fullName>
    </alternativeName>
    <alternativeName>
        <fullName evidence="8">Molybdopterin-converting factor large subunit</fullName>
    </alternativeName>
    <alternativeName>
        <fullName evidence="10">Molybdopterin-converting factor subunit 2</fullName>
    </alternativeName>
</protein>
<dbReference type="GO" id="GO:0030366">
    <property type="term" value="F:molybdopterin synthase activity"/>
    <property type="evidence" value="ECO:0007669"/>
    <property type="project" value="UniProtKB-EC"/>
</dbReference>
<comment type="subunit">
    <text evidence="6">Heterotetramer of 2 MoaD subunits and 2 MoaE subunits. Also stable as homodimer. The enzyme changes between these two forms during catalysis.</text>
</comment>
<evidence type="ECO:0000256" key="1">
    <source>
        <dbReference type="ARBA" id="ARBA00005046"/>
    </source>
</evidence>
<name>A0A7C4Y5N9_9BACT</name>
<evidence type="ECO:0000256" key="11">
    <source>
        <dbReference type="ARBA" id="ARBA00049878"/>
    </source>
</evidence>
<comment type="similarity">
    <text evidence="2">Belongs to the MoaE family.</text>
</comment>
<dbReference type="CDD" id="cd00756">
    <property type="entry name" value="MoaE"/>
    <property type="match status" value="1"/>
</dbReference>
<dbReference type="InterPro" id="IPR003448">
    <property type="entry name" value="Mopterin_biosynth_MoaE"/>
</dbReference>
<keyword evidence="5" id="KW-0501">Molybdenum cofactor biosynthesis</keyword>
<comment type="catalytic activity">
    <reaction evidence="11">
        <text>2 [molybdopterin-synthase sulfur-carrier protein]-C-terminal-Gly-aminoethanethioate + cyclic pyranopterin phosphate + H2O = molybdopterin + 2 [molybdopterin-synthase sulfur-carrier protein]-C-terminal Gly-Gly + 2 H(+)</text>
        <dbReference type="Rhea" id="RHEA:26333"/>
        <dbReference type="Rhea" id="RHEA-COMP:12202"/>
        <dbReference type="Rhea" id="RHEA-COMP:19907"/>
        <dbReference type="ChEBI" id="CHEBI:15377"/>
        <dbReference type="ChEBI" id="CHEBI:15378"/>
        <dbReference type="ChEBI" id="CHEBI:58698"/>
        <dbReference type="ChEBI" id="CHEBI:59648"/>
        <dbReference type="ChEBI" id="CHEBI:90778"/>
        <dbReference type="ChEBI" id="CHEBI:232372"/>
        <dbReference type="EC" id="2.8.1.12"/>
    </reaction>
</comment>
<comment type="caution">
    <text evidence="12">The sequence shown here is derived from an EMBL/GenBank/DDBJ whole genome shotgun (WGS) entry which is preliminary data.</text>
</comment>
<dbReference type="Pfam" id="PF02391">
    <property type="entry name" value="MoaE"/>
    <property type="match status" value="1"/>
</dbReference>
<dbReference type="InterPro" id="IPR036563">
    <property type="entry name" value="MoaE_sf"/>
</dbReference>
<evidence type="ECO:0000256" key="10">
    <source>
        <dbReference type="ARBA" id="ARBA00032474"/>
    </source>
</evidence>
<evidence type="ECO:0000256" key="4">
    <source>
        <dbReference type="ARBA" id="ARBA00013858"/>
    </source>
</evidence>
<dbReference type="EC" id="2.8.1.12" evidence="3"/>
<evidence type="ECO:0000256" key="3">
    <source>
        <dbReference type="ARBA" id="ARBA00011950"/>
    </source>
</evidence>
<evidence type="ECO:0000256" key="8">
    <source>
        <dbReference type="ARBA" id="ARBA00030407"/>
    </source>
</evidence>
<dbReference type="PANTHER" id="PTHR23404">
    <property type="entry name" value="MOLYBDOPTERIN SYNTHASE RELATED"/>
    <property type="match status" value="1"/>
</dbReference>
<comment type="pathway">
    <text evidence="1">Cofactor biosynthesis; molybdopterin biosynthesis.</text>
</comment>
<dbReference type="EMBL" id="DTHV01000101">
    <property type="protein sequence ID" value="HGW60422.1"/>
    <property type="molecule type" value="Genomic_DNA"/>
</dbReference>
<evidence type="ECO:0000256" key="5">
    <source>
        <dbReference type="ARBA" id="ARBA00023150"/>
    </source>
</evidence>
<organism evidence="12">
    <name type="scientific">Caldisericum exile</name>
    <dbReference type="NCBI Taxonomy" id="693075"/>
    <lineage>
        <taxon>Bacteria</taxon>
        <taxon>Pseudomonadati</taxon>
        <taxon>Caldisericota/Cryosericota group</taxon>
        <taxon>Caldisericota</taxon>
        <taxon>Caldisericia</taxon>
        <taxon>Caldisericales</taxon>
        <taxon>Caldisericaceae</taxon>
        <taxon>Caldisericum</taxon>
    </lineage>
</organism>
<dbReference type="Gene3D" id="3.90.1170.40">
    <property type="entry name" value="Molybdopterin biosynthesis MoaE subunit"/>
    <property type="match status" value="1"/>
</dbReference>